<dbReference type="SUPFAM" id="SSF51905">
    <property type="entry name" value="FAD/NAD(P)-binding domain"/>
    <property type="match status" value="1"/>
</dbReference>
<dbReference type="Gramene" id="Manes.01G155100.1.v8.1">
    <property type="protein sequence ID" value="Manes.01G155100.1.v8.1.CDS"/>
    <property type="gene ID" value="Manes.01G155100.v8.1"/>
</dbReference>
<sequence length="558" mass="61101">MSEPPSYPPIDPTTFDLVVVGTGLPQSVIAAAASASGKSVLHVDHNKFYGSHFSSLSILELTSFLNNNSTSLQPMSSSTIETGCDDYSVVNLAIRPLYSDVEISSLSANPLEEHSNKFNLDVSGPRVLFCADRFIDLLIKSAASQYVEFKSVDASFVGDESGKLWNVPDSRAAIFKDKSLSLMEKNRLMRFFKLVQGQLAASSGRDGENGNQGEEVESETAGISEEDLESPFVDFLTNMKLPSKIKSIILYAIAMADYDQDNKEECKDLLKTKDGIARLALYQSSVGRLTNAPGAFIYPIYGQGELPPAFCRRAAVKGSIYVLRMPVIALLMDKSNGMYKGIRLASGQDIFSQKLVLDPSLTVPSPSASPLGSFHESFLFLCMGDVKQKVARGICIMRSSLKPDISNFLVVYPPQSLYSEQITSIRALQISGNLAVCPPDMFVLYLSALCDNAHQGKKLLNAAINSLFTCPDPVTRENSSVDRIENTELKPTLLWSALYIQELTTGQFDSISSTPMPSGNLDYNDVLDSAMKLFQKMYPNEEFFPDTAEHDDGVSLET</sequence>
<gene>
    <name evidence="7" type="ORF">MANES_01G155100v8</name>
</gene>
<organism evidence="7 8">
    <name type="scientific">Manihot esculenta</name>
    <name type="common">Cassava</name>
    <name type="synonym">Jatropha manihot</name>
    <dbReference type="NCBI Taxonomy" id="3983"/>
    <lineage>
        <taxon>Eukaryota</taxon>
        <taxon>Viridiplantae</taxon>
        <taxon>Streptophyta</taxon>
        <taxon>Embryophyta</taxon>
        <taxon>Tracheophyta</taxon>
        <taxon>Spermatophyta</taxon>
        <taxon>Magnoliopsida</taxon>
        <taxon>eudicotyledons</taxon>
        <taxon>Gunneridae</taxon>
        <taxon>Pentapetalae</taxon>
        <taxon>rosids</taxon>
        <taxon>fabids</taxon>
        <taxon>Malpighiales</taxon>
        <taxon>Euphorbiaceae</taxon>
        <taxon>Crotonoideae</taxon>
        <taxon>Manihoteae</taxon>
        <taxon>Manihot</taxon>
    </lineage>
</organism>
<evidence type="ECO:0000256" key="6">
    <source>
        <dbReference type="SAM" id="MobiDB-lite"/>
    </source>
</evidence>
<dbReference type="GO" id="GO:0007264">
    <property type="term" value="P:small GTPase-mediated signal transduction"/>
    <property type="evidence" value="ECO:0007669"/>
    <property type="project" value="UniProtKB-UniRule"/>
</dbReference>
<dbReference type="OrthoDB" id="9446342at2759"/>
<dbReference type="InterPro" id="IPR001738">
    <property type="entry name" value="Rab_escort"/>
</dbReference>
<evidence type="ECO:0000313" key="7">
    <source>
        <dbReference type="EMBL" id="OAY60989.1"/>
    </source>
</evidence>
<dbReference type="GO" id="GO:0006886">
    <property type="term" value="P:intracellular protein transport"/>
    <property type="evidence" value="ECO:0007669"/>
    <property type="project" value="InterPro"/>
</dbReference>
<keyword evidence="8" id="KW-1185">Reference proteome</keyword>
<dbReference type="EMBL" id="CM004387">
    <property type="protein sequence ID" value="OAY60989.1"/>
    <property type="molecule type" value="Genomic_DNA"/>
</dbReference>
<dbReference type="FunFam" id="1.10.405.10:FF:000008">
    <property type="entry name" value="Rab proteins geranylgeranyltransferase component"/>
    <property type="match status" value="1"/>
</dbReference>
<dbReference type="GO" id="GO:0005634">
    <property type="term" value="C:nucleus"/>
    <property type="evidence" value="ECO:0000318"/>
    <property type="project" value="GO_Central"/>
</dbReference>
<dbReference type="GO" id="GO:0031267">
    <property type="term" value="F:small GTPase binding"/>
    <property type="evidence" value="ECO:0007669"/>
    <property type="project" value="EnsemblPlants"/>
</dbReference>
<dbReference type="GO" id="GO:0010152">
    <property type="term" value="P:pollen maturation"/>
    <property type="evidence" value="ECO:0007669"/>
    <property type="project" value="EnsemblPlants"/>
</dbReference>
<dbReference type="GO" id="GO:0009846">
    <property type="term" value="P:pollen germination"/>
    <property type="evidence" value="ECO:0007669"/>
    <property type="project" value="EnsemblPlants"/>
</dbReference>
<proteinExistence type="inferred from homology"/>
<evidence type="ECO:0000256" key="5">
    <source>
        <dbReference type="PIRNR" id="PIRNR016550"/>
    </source>
</evidence>
<protein>
    <recommendedName>
        <fullName evidence="5">Rab escort protein 1</fullName>
    </recommendedName>
</protein>
<dbReference type="Gene3D" id="3.30.519.10">
    <property type="entry name" value="Guanine Nucleotide Dissociation Inhibitor, domain 2"/>
    <property type="match status" value="1"/>
</dbReference>
<comment type="function">
    <text evidence="5">Substrate-binding subunit of the Rab geranylgeranyltransferase (GGTase) complex. Binds unprenylated Rab proteins.</text>
</comment>
<dbReference type="GO" id="GO:0009860">
    <property type="term" value="P:pollen tube growth"/>
    <property type="evidence" value="ECO:0007669"/>
    <property type="project" value="EnsemblPlants"/>
</dbReference>
<dbReference type="GO" id="GO:0005092">
    <property type="term" value="F:GDP-dissociation inhibitor activity"/>
    <property type="evidence" value="ECO:0007669"/>
    <property type="project" value="InterPro"/>
</dbReference>
<dbReference type="GO" id="GO:0016192">
    <property type="term" value="P:vesicle-mediated transport"/>
    <property type="evidence" value="ECO:0000318"/>
    <property type="project" value="GO_Central"/>
</dbReference>
<dbReference type="STRING" id="3983.A0A2C9WNF0"/>
<feature type="region of interest" description="Disordered" evidence="6">
    <location>
        <begin position="202"/>
        <end position="224"/>
    </location>
</feature>
<evidence type="ECO:0000256" key="4">
    <source>
        <dbReference type="ARBA" id="ARBA00022490"/>
    </source>
</evidence>
<dbReference type="InterPro" id="IPR018203">
    <property type="entry name" value="GDP_dissociation_inhibitor"/>
</dbReference>
<dbReference type="SUPFAM" id="SSF54373">
    <property type="entry name" value="FAD-linked reductases, C-terminal domain"/>
    <property type="match status" value="1"/>
</dbReference>
<evidence type="ECO:0000256" key="2">
    <source>
        <dbReference type="ARBA" id="ARBA00005593"/>
    </source>
</evidence>
<evidence type="ECO:0000256" key="1">
    <source>
        <dbReference type="ARBA" id="ARBA00004496"/>
    </source>
</evidence>
<dbReference type="AlphaFoldDB" id="A0A2C9WNF0"/>
<comment type="caution">
    <text evidence="7">The sequence shown here is derived from an EMBL/GenBank/DDBJ whole genome shotgun (WGS) entry which is preliminary data.</text>
</comment>
<dbReference type="GO" id="GO:0005968">
    <property type="term" value="C:Rab-protein geranylgeranyltransferase complex"/>
    <property type="evidence" value="ECO:0000318"/>
    <property type="project" value="GO_Central"/>
</dbReference>
<name>A0A2C9WNF0_MANES</name>
<dbReference type="Pfam" id="PF00996">
    <property type="entry name" value="GDI"/>
    <property type="match status" value="2"/>
</dbReference>
<accession>A0A2C9WNF0</accession>
<reference evidence="8" key="1">
    <citation type="journal article" date="2016" name="Nat. Biotechnol.">
        <title>Sequencing wild and cultivated cassava and related species reveals extensive interspecific hybridization and genetic diversity.</title>
        <authorList>
            <person name="Bredeson J.V."/>
            <person name="Lyons J.B."/>
            <person name="Prochnik S.E."/>
            <person name="Wu G.A."/>
            <person name="Ha C.M."/>
            <person name="Edsinger-Gonzales E."/>
            <person name="Grimwood J."/>
            <person name="Schmutz J."/>
            <person name="Rabbi I.Y."/>
            <person name="Egesi C."/>
            <person name="Nauluvula P."/>
            <person name="Lebot V."/>
            <person name="Ndunguru J."/>
            <person name="Mkamilo G."/>
            <person name="Bart R.S."/>
            <person name="Setter T.L."/>
            <person name="Gleadow R.M."/>
            <person name="Kulakow P."/>
            <person name="Ferguson M.E."/>
            <person name="Rounsley S."/>
            <person name="Rokhsar D.S."/>
        </authorList>
    </citation>
    <scope>NUCLEOTIDE SEQUENCE [LARGE SCALE GENOMIC DNA]</scope>
    <source>
        <strain evidence="8">cv. AM560-2</strain>
    </source>
</reference>
<dbReference type="Gene3D" id="3.50.50.60">
    <property type="entry name" value="FAD/NAD(P)-binding domain"/>
    <property type="match status" value="1"/>
</dbReference>
<evidence type="ECO:0000313" key="8">
    <source>
        <dbReference type="Proteomes" id="UP000091857"/>
    </source>
</evidence>
<dbReference type="GO" id="GO:0004663">
    <property type="term" value="F:Rab geranylgeranyltransferase activity"/>
    <property type="evidence" value="ECO:0007669"/>
    <property type="project" value="EnsemblPlants"/>
</dbReference>
<evidence type="ECO:0000256" key="3">
    <source>
        <dbReference type="ARBA" id="ARBA00022468"/>
    </source>
</evidence>
<comment type="similarity">
    <text evidence="2 5">Belongs to the Rab GDI family.</text>
</comment>
<dbReference type="PRINTS" id="PR00891">
    <property type="entry name" value="RABGDIREP"/>
</dbReference>
<dbReference type="InterPro" id="IPR036188">
    <property type="entry name" value="FAD/NAD-bd_sf"/>
</dbReference>
<dbReference type="Proteomes" id="UP000091857">
    <property type="component" value="Chromosome 1"/>
</dbReference>
<dbReference type="Gene3D" id="1.10.405.10">
    <property type="entry name" value="Guanine Nucleotide Dissociation Inhibitor, domain 1"/>
    <property type="match status" value="1"/>
</dbReference>
<feature type="compositionally biased region" description="Acidic residues" evidence="6">
    <location>
        <begin position="214"/>
        <end position="224"/>
    </location>
</feature>
<dbReference type="PIRSF" id="PIRSF016550">
    <property type="entry name" value="Rab_ger_ger_transf_A_euk"/>
    <property type="match status" value="1"/>
</dbReference>
<keyword evidence="4 5" id="KW-0963">Cytoplasm</keyword>
<dbReference type="PANTHER" id="PTHR11787">
    <property type="entry name" value="RAB GDP-DISSOCIATION INHIBITOR"/>
    <property type="match status" value="1"/>
</dbReference>
<dbReference type="GO" id="GO:0005829">
    <property type="term" value="C:cytosol"/>
    <property type="evidence" value="ECO:0000318"/>
    <property type="project" value="GO_Central"/>
</dbReference>
<keyword evidence="3 5" id="KW-0343">GTPase activation</keyword>
<dbReference type="PANTHER" id="PTHR11787:SF4">
    <property type="entry name" value="CHM, RAB ESCORT PROTEIN 1"/>
    <property type="match status" value="1"/>
</dbReference>
<dbReference type="OMA" id="EHYVLHA"/>
<dbReference type="GO" id="GO:0005096">
    <property type="term" value="F:GTPase activator activity"/>
    <property type="evidence" value="ECO:0007669"/>
    <property type="project" value="UniProtKB-UniRule"/>
</dbReference>
<comment type="subcellular location">
    <subcellularLocation>
        <location evidence="1 5">Cytoplasm</location>
    </subcellularLocation>
</comment>